<protein>
    <submittedName>
        <fullName evidence="3">Uncharacterized protein</fullName>
    </submittedName>
</protein>
<evidence type="ECO:0000313" key="1">
    <source>
        <dbReference type="EMBL" id="KAA1088543.1"/>
    </source>
</evidence>
<evidence type="ECO:0000313" key="4">
    <source>
        <dbReference type="Proteomes" id="UP000324748"/>
    </source>
</evidence>
<reference evidence="4 5" key="1">
    <citation type="submission" date="2019-05" db="EMBL/GenBank/DDBJ databases">
        <title>Emergence of the Ug99 lineage of the wheat stem rust pathogen through somatic hybridization.</title>
        <authorList>
            <person name="Li F."/>
            <person name="Upadhyaya N.M."/>
            <person name="Sperschneider J."/>
            <person name="Matny O."/>
            <person name="Nguyen-Phuc H."/>
            <person name="Mago R."/>
            <person name="Raley C."/>
            <person name="Miller M.E."/>
            <person name="Silverstein K.A.T."/>
            <person name="Henningsen E."/>
            <person name="Hirsch C.D."/>
            <person name="Visser B."/>
            <person name="Pretorius Z.A."/>
            <person name="Steffenson B.J."/>
            <person name="Schwessinger B."/>
            <person name="Dodds P.N."/>
            <person name="Figueroa M."/>
        </authorList>
    </citation>
    <scope>NUCLEOTIDE SEQUENCE [LARGE SCALE GENOMIC DNA]</scope>
    <source>
        <strain evidence="3">21-0</strain>
        <strain evidence="1 5">Ug99</strain>
    </source>
</reference>
<evidence type="ECO:0000313" key="5">
    <source>
        <dbReference type="Proteomes" id="UP000325313"/>
    </source>
</evidence>
<comment type="caution">
    <text evidence="3">The sequence shown here is derived from an EMBL/GenBank/DDBJ whole genome shotgun (WGS) entry which is preliminary data.</text>
</comment>
<keyword evidence="4" id="KW-1185">Reference proteome</keyword>
<name>A0A5B0QDU0_PUCGR</name>
<gene>
    <name evidence="3" type="ORF">PGT21_000279</name>
    <name evidence="2" type="ORF">PGT21_010920</name>
    <name evidence="1" type="ORF">PGTUg99_033530</name>
</gene>
<dbReference type="EMBL" id="VSWC01000040">
    <property type="protein sequence ID" value="KAA1105529.1"/>
    <property type="molecule type" value="Genomic_DNA"/>
</dbReference>
<dbReference type="Proteomes" id="UP000325313">
    <property type="component" value="Unassembled WGS sequence"/>
</dbReference>
<accession>A0A5B0QDU0</accession>
<organism evidence="3 4">
    <name type="scientific">Puccinia graminis f. sp. tritici</name>
    <dbReference type="NCBI Taxonomy" id="56615"/>
    <lineage>
        <taxon>Eukaryota</taxon>
        <taxon>Fungi</taxon>
        <taxon>Dikarya</taxon>
        <taxon>Basidiomycota</taxon>
        <taxon>Pucciniomycotina</taxon>
        <taxon>Pucciniomycetes</taxon>
        <taxon>Pucciniales</taxon>
        <taxon>Pucciniaceae</taxon>
        <taxon>Puccinia</taxon>
    </lineage>
</organism>
<sequence>MTTPSYRLDHKRSHELKIAASTRTTESSTSLIVTSPILLSQYADPIPSTLVKTPL</sequence>
<dbReference type="AlphaFoldDB" id="A0A5B0QDU0"/>
<dbReference type="Proteomes" id="UP000324748">
    <property type="component" value="Unassembled WGS sequence"/>
</dbReference>
<dbReference type="EMBL" id="VDEP01000406">
    <property type="protein sequence ID" value="KAA1088543.1"/>
    <property type="molecule type" value="Genomic_DNA"/>
</dbReference>
<proteinExistence type="predicted"/>
<dbReference type="EMBL" id="VSWC01000021">
    <property type="protein sequence ID" value="KAA1111262.1"/>
    <property type="molecule type" value="Genomic_DNA"/>
</dbReference>
<evidence type="ECO:0000313" key="2">
    <source>
        <dbReference type="EMBL" id="KAA1105529.1"/>
    </source>
</evidence>
<evidence type="ECO:0000313" key="3">
    <source>
        <dbReference type="EMBL" id="KAA1111262.1"/>
    </source>
</evidence>